<feature type="compositionally biased region" description="Basic and acidic residues" evidence="1">
    <location>
        <begin position="225"/>
        <end position="243"/>
    </location>
</feature>
<name>A0A6J4H2N0_9PROT</name>
<feature type="compositionally biased region" description="Low complexity" evidence="1">
    <location>
        <begin position="119"/>
        <end position="139"/>
    </location>
</feature>
<sequence>DPHQHAPPGRPRHRRDQRDRGGLRSGPLHRDRRPPHRPRRGGAGAAGRGTGRARAPRGNRGGRPGDGCGARRGGRAGGGLRRGPADRQRRSRAVRRLPPGERSVAARDGVRERHGAGGAVAAVAAGDDPARGGRAAPGGARHRVQQRRVRAGAPPRRLRGQQGLRPLLGGGAFGGAGRGAGGRAGALPDGDPHQVRGAVRLRGRQPAGGRRPRRRRGGGFARPRAGADPRARAVERPAPERAGLRQGRRGPDPRLGAAAPV</sequence>
<feature type="compositionally biased region" description="Gly residues" evidence="1">
    <location>
        <begin position="168"/>
        <end position="184"/>
    </location>
</feature>
<feature type="compositionally biased region" description="Gly residues" evidence="1">
    <location>
        <begin position="59"/>
        <end position="81"/>
    </location>
</feature>
<feature type="compositionally biased region" description="Gly residues" evidence="1">
    <location>
        <begin position="41"/>
        <end position="50"/>
    </location>
</feature>
<feature type="compositionally biased region" description="Basic residues" evidence="1">
    <location>
        <begin position="30"/>
        <end position="40"/>
    </location>
</feature>
<feature type="non-terminal residue" evidence="2">
    <location>
        <position position="1"/>
    </location>
</feature>
<dbReference type="EMBL" id="CADCTL010000002">
    <property type="protein sequence ID" value="CAA9209581.1"/>
    <property type="molecule type" value="Genomic_DNA"/>
</dbReference>
<feature type="non-terminal residue" evidence="2">
    <location>
        <position position="261"/>
    </location>
</feature>
<dbReference type="EC" id="1.1.1.100" evidence="2"/>
<feature type="compositionally biased region" description="Basic residues" evidence="1">
    <location>
        <begin position="140"/>
        <end position="150"/>
    </location>
</feature>
<organism evidence="2">
    <name type="scientific">uncultured Acetobacteraceae bacterium</name>
    <dbReference type="NCBI Taxonomy" id="169975"/>
    <lineage>
        <taxon>Bacteria</taxon>
        <taxon>Pseudomonadati</taxon>
        <taxon>Pseudomonadota</taxon>
        <taxon>Alphaproteobacteria</taxon>
        <taxon>Acetobacterales</taxon>
        <taxon>Acetobacteraceae</taxon>
        <taxon>environmental samples</taxon>
    </lineage>
</organism>
<reference evidence="2" key="1">
    <citation type="submission" date="2020-02" db="EMBL/GenBank/DDBJ databases">
        <authorList>
            <person name="Meier V. D."/>
        </authorList>
    </citation>
    <scope>NUCLEOTIDE SEQUENCE</scope>
    <source>
        <strain evidence="2">AVDCRST_MAG04</strain>
    </source>
</reference>
<evidence type="ECO:0000313" key="2">
    <source>
        <dbReference type="EMBL" id="CAA9209581.1"/>
    </source>
</evidence>
<gene>
    <name evidence="2" type="ORF">AVDCRST_MAG04-32</name>
</gene>
<evidence type="ECO:0000256" key="1">
    <source>
        <dbReference type="SAM" id="MobiDB-lite"/>
    </source>
</evidence>
<proteinExistence type="predicted"/>
<protein>
    <submittedName>
        <fullName evidence="2">3-oxoacyl-[acyl-carrier protein] reductase</fullName>
        <ecNumber evidence="2">1.1.1.100</ecNumber>
    </submittedName>
</protein>
<keyword evidence="2" id="KW-0560">Oxidoreductase</keyword>
<feature type="compositionally biased region" description="Low complexity" evidence="1">
    <location>
        <begin position="151"/>
        <end position="167"/>
    </location>
</feature>
<feature type="compositionally biased region" description="Basic and acidic residues" evidence="1">
    <location>
        <begin position="104"/>
        <end position="115"/>
    </location>
</feature>
<dbReference type="GO" id="GO:0004316">
    <property type="term" value="F:3-oxoacyl-[acyl-carrier-protein] reductase (NADPH) activity"/>
    <property type="evidence" value="ECO:0007669"/>
    <property type="project" value="UniProtKB-EC"/>
</dbReference>
<accession>A0A6J4H2N0</accession>
<dbReference type="AlphaFoldDB" id="A0A6J4H2N0"/>
<feature type="region of interest" description="Disordered" evidence="1">
    <location>
        <begin position="1"/>
        <end position="261"/>
    </location>
</feature>